<protein>
    <submittedName>
        <fullName evidence="2">NR LBD domain-containing protein</fullName>
    </submittedName>
</protein>
<name>A0AC34R4B3_9BILA</name>
<evidence type="ECO:0000313" key="2">
    <source>
        <dbReference type="WBParaSite" id="JU765_v2.g324.t1"/>
    </source>
</evidence>
<sequence length="449" mass="50197">MLLSYMVDIELKHTTSQFTNSFNTPIGISNNFMKIKPDPDSNTYSLFSCPSVLNSLRVKMPGEPGRIATVEQFNHAMRSYVLLAIDWVNGIFELAQIDNTNEKMIMLKNAFGAFCTLHKGITTAEMSTDDDTIILCNGSLIPRCLPRHLFEMQFFSNNIVGKLIDEVALPFRRLMLNEIERAALTALIFLDGEFRGMSETTTLQLNMVKERIQSALFQAIRDRTSNVTMSANRYASLLLTLPGVARISTFYAENVQMAKMFGAQQMDKFVIEVVTNTTIISEPVSPTKNKHDIGIQTQRFTEFEELGKIDNELVALGLDLSANPPMTTTELIHSNSNSNSPNLPTPNSSMNSSTSSMNKPPPLIVNSNNTRQMITNSSTSTQSPIAISAPVYPFYYNNYNHNSLDNQYGYNGHGTHQNGVQSAGPFNPPTFFNQQSQASMEYQQNCFKF</sequence>
<dbReference type="Proteomes" id="UP000887576">
    <property type="component" value="Unplaced"/>
</dbReference>
<evidence type="ECO:0000313" key="1">
    <source>
        <dbReference type="Proteomes" id="UP000887576"/>
    </source>
</evidence>
<reference evidence="2" key="1">
    <citation type="submission" date="2022-11" db="UniProtKB">
        <authorList>
            <consortium name="WormBaseParasite"/>
        </authorList>
    </citation>
    <scope>IDENTIFICATION</scope>
</reference>
<accession>A0AC34R4B3</accession>
<proteinExistence type="predicted"/>
<dbReference type="WBParaSite" id="JU765_v2.g324.t1">
    <property type="protein sequence ID" value="JU765_v2.g324.t1"/>
    <property type="gene ID" value="JU765_v2.g324"/>
</dbReference>
<organism evidence="1 2">
    <name type="scientific">Panagrolaimus sp. JU765</name>
    <dbReference type="NCBI Taxonomy" id="591449"/>
    <lineage>
        <taxon>Eukaryota</taxon>
        <taxon>Metazoa</taxon>
        <taxon>Ecdysozoa</taxon>
        <taxon>Nematoda</taxon>
        <taxon>Chromadorea</taxon>
        <taxon>Rhabditida</taxon>
        <taxon>Tylenchina</taxon>
        <taxon>Panagrolaimomorpha</taxon>
        <taxon>Panagrolaimoidea</taxon>
        <taxon>Panagrolaimidae</taxon>
        <taxon>Panagrolaimus</taxon>
    </lineage>
</organism>